<keyword evidence="3" id="KW-0479">Metal-binding</keyword>
<evidence type="ECO:0000256" key="2">
    <source>
        <dbReference type="ARBA" id="ARBA00011738"/>
    </source>
</evidence>
<dbReference type="PROSITE" id="PS00059">
    <property type="entry name" value="ADH_ZINC"/>
    <property type="match status" value="1"/>
</dbReference>
<dbReference type="EMBL" id="CM017628">
    <property type="protein sequence ID" value="TYH65254.1"/>
    <property type="molecule type" value="Genomic_DNA"/>
</dbReference>
<gene>
    <name evidence="7" type="ORF">ES332_D06G042600v1</name>
</gene>
<dbReference type="PANTHER" id="PTHR43880">
    <property type="entry name" value="ALCOHOL DEHYDROGENASE"/>
    <property type="match status" value="1"/>
</dbReference>
<proteinExistence type="predicted"/>
<comment type="subunit">
    <text evidence="2">Homodimer.</text>
</comment>
<dbReference type="GO" id="GO:0008270">
    <property type="term" value="F:zinc ion binding"/>
    <property type="evidence" value="ECO:0007669"/>
    <property type="project" value="InterPro"/>
</dbReference>
<accession>A0A5D2KEI0</accession>
<name>A0A5D2KEI0_GOSTO</name>
<dbReference type="InterPro" id="IPR002328">
    <property type="entry name" value="ADH_Zn_CS"/>
</dbReference>
<dbReference type="Pfam" id="PF08240">
    <property type="entry name" value="ADH_N"/>
    <property type="match status" value="1"/>
</dbReference>
<evidence type="ECO:0000256" key="4">
    <source>
        <dbReference type="ARBA" id="ARBA00022833"/>
    </source>
</evidence>
<sequence>MSTGPFAFFPMIFGHEAVGVVESVGEHVEEFQEGDMVVPVFVRIAENVETASPKREMVAPYLVGNWSLQCRGIKQVGSRG</sequence>
<evidence type="ECO:0000313" key="7">
    <source>
        <dbReference type="EMBL" id="TYH65254.1"/>
    </source>
</evidence>
<evidence type="ECO:0000256" key="1">
    <source>
        <dbReference type="ARBA" id="ARBA00001947"/>
    </source>
</evidence>
<keyword evidence="8" id="KW-1185">Reference proteome</keyword>
<dbReference type="GO" id="GO:0051903">
    <property type="term" value="F:S-(hydroxymethyl)glutathione dehydrogenase [NAD(P)+] activity"/>
    <property type="evidence" value="ECO:0007669"/>
    <property type="project" value="TreeGrafter"/>
</dbReference>
<dbReference type="Gene3D" id="3.90.180.10">
    <property type="entry name" value="Medium-chain alcohol dehydrogenases, catalytic domain"/>
    <property type="match status" value="1"/>
</dbReference>
<keyword evidence="5" id="KW-0560">Oxidoreductase</keyword>
<dbReference type="AlphaFoldDB" id="A0A5D2KEI0"/>
<feature type="domain" description="Alcohol dehydrogenase-like N-terminal" evidence="6">
    <location>
        <begin position="7"/>
        <end position="50"/>
    </location>
</feature>
<dbReference type="GO" id="GO:0005829">
    <property type="term" value="C:cytosol"/>
    <property type="evidence" value="ECO:0007669"/>
    <property type="project" value="TreeGrafter"/>
</dbReference>
<dbReference type="InterPro" id="IPR011032">
    <property type="entry name" value="GroES-like_sf"/>
</dbReference>
<keyword evidence="4" id="KW-0862">Zinc</keyword>
<protein>
    <recommendedName>
        <fullName evidence="6">Alcohol dehydrogenase-like N-terminal domain-containing protein</fullName>
    </recommendedName>
</protein>
<dbReference type="SUPFAM" id="SSF50129">
    <property type="entry name" value="GroES-like"/>
    <property type="match status" value="1"/>
</dbReference>
<dbReference type="Proteomes" id="UP000322667">
    <property type="component" value="Chromosome D06"/>
</dbReference>
<organism evidence="7 8">
    <name type="scientific">Gossypium tomentosum</name>
    <name type="common">Hawaiian cotton</name>
    <name type="synonym">Gossypium sandvicense</name>
    <dbReference type="NCBI Taxonomy" id="34277"/>
    <lineage>
        <taxon>Eukaryota</taxon>
        <taxon>Viridiplantae</taxon>
        <taxon>Streptophyta</taxon>
        <taxon>Embryophyta</taxon>
        <taxon>Tracheophyta</taxon>
        <taxon>Spermatophyta</taxon>
        <taxon>Magnoliopsida</taxon>
        <taxon>eudicotyledons</taxon>
        <taxon>Gunneridae</taxon>
        <taxon>Pentapetalae</taxon>
        <taxon>rosids</taxon>
        <taxon>malvids</taxon>
        <taxon>Malvales</taxon>
        <taxon>Malvaceae</taxon>
        <taxon>Malvoideae</taxon>
        <taxon>Gossypium</taxon>
    </lineage>
</organism>
<evidence type="ECO:0000256" key="3">
    <source>
        <dbReference type="ARBA" id="ARBA00022723"/>
    </source>
</evidence>
<evidence type="ECO:0000256" key="5">
    <source>
        <dbReference type="ARBA" id="ARBA00023002"/>
    </source>
</evidence>
<evidence type="ECO:0000313" key="8">
    <source>
        <dbReference type="Proteomes" id="UP000322667"/>
    </source>
</evidence>
<evidence type="ECO:0000259" key="6">
    <source>
        <dbReference type="Pfam" id="PF08240"/>
    </source>
</evidence>
<dbReference type="PANTHER" id="PTHR43880:SF10">
    <property type="entry name" value="ALCOHOL DEHYDROGENASE-LIKE 2"/>
    <property type="match status" value="1"/>
</dbReference>
<comment type="cofactor">
    <cofactor evidence="1">
        <name>Zn(2+)</name>
        <dbReference type="ChEBI" id="CHEBI:29105"/>
    </cofactor>
</comment>
<dbReference type="InterPro" id="IPR013154">
    <property type="entry name" value="ADH-like_N"/>
</dbReference>
<reference evidence="7 8" key="1">
    <citation type="submission" date="2019-07" db="EMBL/GenBank/DDBJ databases">
        <title>WGS assembly of Gossypium tomentosum.</title>
        <authorList>
            <person name="Chen Z.J."/>
            <person name="Sreedasyam A."/>
            <person name="Ando A."/>
            <person name="Song Q."/>
            <person name="De L."/>
            <person name="Hulse-Kemp A."/>
            <person name="Ding M."/>
            <person name="Ye W."/>
            <person name="Kirkbride R."/>
            <person name="Jenkins J."/>
            <person name="Plott C."/>
            <person name="Lovell J."/>
            <person name="Lin Y.-M."/>
            <person name="Vaughn R."/>
            <person name="Liu B."/>
            <person name="Li W."/>
            <person name="Simpson S."/>
            <person name="Scheffler B."/>
            <person name="Saski C."/>
            <person name="Grover C."/>
            <person name="Hu G."/>
            <person name="Conover J."/>
            <person name="Carlson J."/>
            <person name="Shu S."/>
            <person name="Boston L."/>
            <person name="Williams M."/>
            <person name="Peterson D."/>
            <person name="Mcgee K."/>
            <person name="Jones D."/>
            <person name="Wendel J."/>
            <person name="Stelly D."/>
            <person name="Grimwood J."/>
            <person name="Schmutz J."/>
        </authorList>
    </citation>
    <scope>NUCLEOTIDE SEQUENCE [LARGE SCALE GENOMIC DNA]</scope>
    <source>
        <strain evidence="7">7179.01</strain>
    </source>
</reference>
<dbReference type="GO" id="GO:0046294">
    <property type="term" value="P:formaldehyde catabolic process"/>
    <property type="evidence" value="ECO:0007669"/>
    <property type="project" value="TreeGrafter"/>
</dbReference>